<dbReference type="AlphaFoldDB" id="C1H1I1"/>
<dbReference type="Proteomes" id="UP000002059">
    <property type="component" value="Partially assembled WGS sequence"/>
</dbReference>
<sequence length="109" mass="12592">MTAAAAAVVVMRVENGSFYKSQHHIARNERRTDDIICVGTGMGIGDIDNFKDRECVICDNQKWSFNKRERKAAKRWLVSAWNNEGMTDGWIEEEDKGEEERRREEKRGG</sequence>
<gene>
    <name evidence="2" type="ORF">PAAG_04625</name>
</gene>
<dbReference type="RefSeq" id="XP_015699545.1">
    <property type="nucleotide sequence ID" value="XM_015845318.1"/>
</dbReference>
<evidence type="ECO:0000313" key="2">
    <source>
        <dbReference type="EMBL" id="EEH33576.2"/>
    </source>
</evidence>
<evidence type="ECO:0000313" key="3">
    <source>
        <dbReference type="Proteomes" id="UP000002059"/>
    </source>
</evidence>
<protein>
    <submittedName>
        <fullName evidence="2">Uncharacterized protein</fullName>
    </submittedName>
</protein>
<dbReference type="EMBL" id="KN294002">
    <property type="protein sequence ID" value="EEH33576.2"/>
    <property type="molecule type" value="Genomic_DNA"/>
</dbReference>
<feature type="region of interest" description="Disordered" evidence="1">
    <location>
        <begin position="88"/>
        <end position="109"/>
    </location>
</feature>
<proteinExistence type="predicted"/>
<feature type="compositionally biased region" description="Basic and acidic residues" evidence="1">
    <location>
        <begin position="98"/>
        <end position="109"/>
    </location>
</feature>
<keyword evidence="3" id="KW-1185">Reference proteome</keyword>
<accession>C1H1I1</accession>
<dbReference type="KEGG" id="pbl:PAAG_04625"/>
<evidence type="ECO:0000256" key="1">
    <source>
        <dbReference type="SAM" id="MobiDB-lite"/>
    </source>
</evidence>
<dbReference type="HOGENOM" id="CLU_2184743_0_0_1"/>
<organism evidence="2 3">
    <name type="scientific">Paracoccidioides lutzii (strain ATCC MYA-826 / Pb01)</name>
    <name type="common">Paracoccidioides brasiliensis</name>
    <dbReference type="NCBI Taxonomy" id="502779"/>
    <lineage>
        <taxon>Eukaryota</taxon>
        <taxon>Fungi</taxon>
        <taxon>Dikarya</taxon>
        <taxon>Ascomycota</taxon>
        <taxon>Pezizomycotina</taxon>
        <taxon>Eurotiomycetes</taxon>
        <taxon>Eurotiomycetidae</taxon>
        <taxon>Onygenales</taxon>
        <taxon>Ajellomycetaceae</taxon>
        <taxon>Paracoccidioides</taxon>
    </lineage>
</organism>
<dbReference type="GeneID" id="9096862"/>
<reference evidence="2 3" key="1">
    <citation type="journal article" date="2011" name="PLoS Genet.">
        <title>Comparative genomic analysis of human fungal pathogens causing paracoccidioidomycosis.</title>
        <authorList>
            <person name="Desjardins C.A."/>
            <person name="Champion M.D."/>
            <person name="Holder J.W."/>
            <person name="Muszewska A."/>
            <person name="Goldberg J."/>
            <person name="Bailao A.M."/>
            <person name="Brigido M.M."/>
            <person name="Ferreira M.E."/>
            <person name="Garcia A.M."/>
            <person name="Grynberg M."/>
            <person name="Gujja S."/>
            <person name="Heiman D.I."/>
            <person name="Henn M.R."/>
            <person name="Kodira C.D."/>
            <person name="Leon-Narvaez H."/>
            <person name="Longo L.V."/>
            <person name="Ma L.J."/>
            <person name="Malavazi I."/>
            <person name="Matsuo A.L."/>
            <person name="Morais F.V."/>
            <person name="Pereira M."/>
            <person name="Rodriguez-Brito S."/>
            <person name="Sakthikumar S."/>
            <person name="Salem-Izacc S.M."/>
            <person name="Sykes S.M."/>
            <person name="Teixeira M.M."/>
            <person name="Vallejo M.C."/>
            <person name="Walter M.E."/>
            <person name="Yandava C."/>
            <person name="Young S."/>
            <person name="Zeng Q."/>
            <person name="Zucker J."/>
            <person name="Felipe M.S."/>
            <person name="Goldman G.H."/>
            <person name="Haas B.J."/>
            <person name="McEwen J.G."/>
            <person name="Nino-Vega G."/>
            <person name="Puccia R."/>
            <person name="San-Blas G."/>
            <person name="Soares C.M."/>
            <person name="Birren B.W."/>
            <person name="Cuomo C.A."/>
        </authorList>
    </citation>
    <scope>NUCLEOTIDE SEQUENCE [LARGE SCALE GENOMIC DNA]</scope>
    <source>
        <strain evidence="3">ATCC MYA-826 / Pb01</strain>
    </source>
</reference>
<dbReference type="VEuPathDB" id="FungiDB:PAAG_04625"/>
<name>C1H1I1_PARBA</name>